<dbReference type="AlphaFoldDB" id="A0A4Y8Q719"/>
<keyword evidence="1" id="KW-0732">Signal</keyword>
<proteinExistence type="predicted"/>
<feature type="domain" description="Copper amine oxidase-like N-terminal" evidence="2">
    <location>
        <begin position="30"/>
        <end position="86"/>
    </location>
</feature>
<comment type="caution">
    <text evidence="3">The sequence shown here is derived from an EMBL/GenBank/DDBJ whole genome shotgun (WGS) entry which is preliminary data.</text>
</comment>
<dbReference type="EMBL" id="MYFO01000005">
    <property type="protein sequence ID" value="TFE90080.1"/>
    <property type="molecule type" value="Genomic_DNA"/>
</dbReference>
<feature type="chain" id="PRO_5021234274" description="Copper amine oxidase-like N-terminal domain-containing protein" evidence="1">
    <location>
        <begin position="26"/>
        <end position="212"/>
    </location>
</feature>
<dbReference type="InterPro" id="IPR012854">
    <property type="entry name" value="Cu_amine_oxidase-like_N"/>
</dbReference>
<evidence type="ECO:0000313" key="4">
    <source>
        <dbReference type="Proteomes" id="UP000298246"/>
    </source>
</evidence>
<protein>
    <recommendedName>
        <fullName evidence="2">Copper amine oxidase-like N-terminal domain-containing protein</fullName>
    </recommendedName>
</protein>
<keyword evidence="4" id="KW-1185">Reference proteome</keyword>
<reference evidence="3 4" key="1">
    <citation type="submission" date="2017-03" db="EMBL/GenBank/DDBJ databases">
        <title>Isolation of Levoglucosan Utilizing Bacteria.</title>
        <authorList>
            <person name="Arya A.S."/>
        </authorList>
    </citation>
    <scope>NUCLEOTIDE SEQUENCE [LARGE SCALE GENOMIC DNA]</scope>
    <source>
        <strain evidence="3 4">MEC069</strain>
    </source>
</reference>
<dbReference type="Gene3D" id="3.30.457.10">
    <property type="entry name" value="Copper amine oxidase-like, N-terminal domain"/>
    <property type="match status" value="1"/>
</dbReference>
<dbReference type="RefSeq" id="WP_134750490.1">
    <property type="nucleotide sequence ID" value="NZ_MYFO02000001.1"/>
</dbReference>
<dbReference type="SUPFAM" id="SSF55383">
    <property type="entry name" value="Copper amine oxidase, domain N"/>
    <property type="match status" value="1"/>
</dbReference>
<evidence type="ECO:0000256" key="1">
    <source>
        <dbReference type="SAM" id="SignalP"/>
    </source>
</evidence>
<evidence type="ECO:0000259" key="2">
    <source>
        <dbReference type="Pfam" id="PF07833"/>
    </source>
</evidence>
<accession>A0A4Y8Q719</accession>
<sequence>MKKKTKLAAALALMSFLAFGGSAWAQGQFRTIEVYMERVNIAVNGQMSYLSQDSIIYDGSVYVPLRNLSEMLGAKVEWDDQNRAVNLNFLDDTTNAFGMAATKGLYQYIALENNRLIKDMTTSIKNDNTSAMRGYVDRYQALYQLATNMQDYDMAETIDKIKSAIVLIQSGWKNKKMDDYYIATSIYADNVAVLNAMLKAKLSDSPAAIGSK</sequence>
<dbReference type="OrthoDB" id="9790293at2"/>
<name>A0A4Y8Q719_9BACL</name>
<feature type="signal peptide" evidence="1">
    <location>
        <begin position="1"/>
        <end position="25"/>
    </location>
</feature>
<evidence type="ECO:0000313" key="3">
    <source>
        <dbReference type="EMBL" id="TFE90080.1"/>
    </source>
</evidence>
<organism evidence="3 4">
    <name type="scientific">Paenibacillus athensensis</name>
    <dbReference type="NCBI Taxonomy" id="1967502"/>
    <lineage>
        <taxon>Bacteria</taxon>
        <taxon>Bacillati</taxon>
        <taxon>Bacillota</taxon>
        <taxon>Bacilli</taxon>
        <taxon>Bacillales</taxon>
        <taxon>Paenibacillaceae</taxon>
        <taxon>Paenibacillus</taxon>
    </lineage>
</organism>
<dbReference type="InterPro" id="IPR036582">
    <property type="entry name" value="Mao_N_sf"/>
</dbReference>
<dbReference type="Proteomes" id="UP000298246">
    <property type="component" value="Unassembled WGS sequence"/>
</dbReference>
<gene>
    <name evidence="3" type="ORF">B5M42_05270</name>
</gene>
<dbReference type="Pfam" id="PF07833">
    <property type="entry name" value="Cu_amine_oxidN1"/>
    <property type="match status" value="1"/>
</dbReference>